<dbReference type="AlphaFoldDB" id="A0A9P5TFW6"/>
<dbReference type="PANTHER" id="PTHR10357">
    <property type="entry name" value="ALPHA-AMYLASE FAMILY MEMBER"/>
    <property type="match status" value="1"/>
</dbReference>
<feature type="binding site" evidence="17">
    <location>
        <position position="224"/>
    </location>
    <ligand>
        <name>substrate</name>
    </ligand>
</feature>
<dbReference type="EC" id="3.2.1.1" evidence="4"/>
<evidence type="ECO:0000256" key="1">
    <source>
        <dbReference type="ARBA" id="ARBA00000548"/>
    </source>
</evidence>
<comment type="catalytic activity">
    <reaction evidence="1">
        <text>Endohydrolysis of (1-&gt;4)-alpha-D-glucosidic linkages in polysaccharides containing three or more (1-&gt;4)-alpha-linked D-glucose units.</text>
        <dbReference type="EC" id="3.2.1.1"/>
    </reaction>
</comment>
<feature type="binding site" evidence="17">
    <location>
        <position position="368"/>
    </location>
    <ligand>
        <name>substrate</name>
    </ligand>
</feature>
<evidence type="ECO:0000256" key="12">
    <source>
        <dbReference type="ARBA" id="ARBA00023295"/>
    </source>
</evidence>
<evidence type="ECO:0000256" key="19">
    <source>
        <dbReference type="SAM" id="SignalP"/>
    </source>
</evidence>
<feature type="disulfide bond" evidence="16">
    <location>
        <begin position="171"/>
        <end position="184"/>
    </location>
</feature>
<feature type="binding site" evidence="17">
    <location>
        <position position="254"/>
    </location>
    <ligand>
        <name>substrate</name>
    </ligand>
</feature>
<evidence type="ECO:0000256" key="17">
    <source>
        <dbReference type="PIRSR" id="PIRSR001024-5"/>
    </source>
</evidence>
<dbReference type="Gene3D" id="2.60.40.1180">
    <property type="entry name" value="Golgi alpha-mannosidase II"/>
    <property type="match status" value="1"/>
</dbReference>
<feature type="disulfide bond" evidence="16">
    <location>
        <begin position="53"/>
        <end position="61"/>
    </location>
</feature>
<sequence length="539" mass="58944">MSTFVRPLSLALLFLFAVQSAYAATADEWRGRSVYQIITDRFALKDGADLNACNPAQQTWCGGTWQTIQNNLDYIQNAGFTAVWISPVNQNYEGPRSAYGDAYHGYWIADISQLNNRFGTSDDLKALSAELHRRGMYLMVDVVVNNVMSTSLKPDYSTYYFKDQSLYHPYCPVDYSNTTSEELCWLGDTKVPLPDLNTTHPTVISQYGEWIANLVQEYSIDGLRIDAAKHVNIDFWPQFCAKAGVFCIGEVFGGSDIEPIAMYQGSQALDSVLNFPLYSALVDAFTIPGPQNISALVDVFAQSKTLFKDTGVLGNFLENQDLPRWHNLSVDPQSMYNAMTFTFMSDGIPIVYYGQEQYFSGNADPMNREPLWPSEYAQTDAYKLMTTLNKFRNFLVNTTDWVKQEAQILTSSPYGVGLMKGPVVSIVTNIGSPPQNGTHIAVKTPYQASTPLTNILTCQQWATGAGGTVDTQYTAGGVPTILIPSSMLSGSGLCGSQLATTAANGGRAAALNSGARVATLSTTVTLFFGIGVLIFACAG</sequence>
<dbReference type="SMART" id="SM00642">
    <property type="entry name" value="Aamy"/>
    <property type="match status" value="1"/>
</dbReference>
<dbReference type="PANTHER" id="PTHR10357:SF215">
    <property type="entry name" value="ALPHA-AMYLASE 1"/>
    <property type="match status" value="1"/>
</dbReference>
<dbReference type="InterPro" id="IPR015340">
    <property type="entry name" value="A_amylase_C_dom"/>
</dbReference>
<evidence type="ECO:0000256" key="15">
    <source>
        <dbReference type="PIRSR" id="PIRSR001024-3"/>
    </source>
</evidence>
<evidence type="ECO:0000313" key="21">
    <source>
        <dbReference type="EMBL" id="KAF8876045.1"/>
    </source>
</evidence>
<feature type="binding site" evidence="17">
    <location>
        <position position="321"/>
    </location>
    <ligand>
        <name>substrate</name>
    </ligand>
</feature>
<evidence type="ECO:0000256" key="6">
    <source>
        <dbReference type="ARBA" id="ARBA00022729"/>
    </source>
</evidence>
<feature type="binding site" evidence="15">
    <location>
        <position position="182"/>
    </location>
    <ligand>
        <name>Ca(2+)</name>
        <dbReference type="ChEBI" id="CHEBI:29108"/>
        <label>1</label>
    </ligand>
</feature>
<keyword evidence="18" id="KW-0812">Transmembrane</keyword>
<feature type="binding site" evidence="15">
    <location>
        <position position="195"/>
    </location>
    <ligand>
        <name>Ca(2+)</name>
        <dbReference type="ChEBI" id="CHEBI:29108"/>
        <label>1</label>
    </ligand>
</feature>
<dbReference type="Gene3D" id="3.20.20.80">
    <property type="entry name" value="Glycosidases"/>
    <property type="match status" value="1"/>
</dbReference>
<keyword evidence="7 21" id="KW-0378">Hydrolase</keyword>
<comment type="caution">
    <text evidence="21">The sequence shown here is derived from an EMBL/GenBank/DDBJ whole genome shotgun (WGS) entry which is preliminary data.</text>
</comment>
<keyword evidence="10" id="KW-0325">Glycoprotein</keyword>
<keyword evidence="22" id="KW-1185">Reference proteome</keyword>
<comment type="similarity">
    <text evidence="3">Belongs to the glycosyl hydrolase 13 family.</text>
</comment>
<gene>
    <name evidence="21" type="ORF">CPB84DRAFT_1796209</name>
</gene>
<evidence type="ECO:0000256" key="9">
    <source>
        <dbReference type="ARBA" id="ARBA00023157"/>
    </source>
</evidence>
<dbReference type="InterPro" id="IPR013780">
    <property type="entry name" value="Glyco_hydro_b"/>
</dbReference>
<feature type="active site" description="Nucleophile" evidence="13">
    <location>
        <position position="226"/>
    </location>
</feature>
<evidence type="ECO:0000256" key="3">
    <source>
        <dbReference type="ARBA" id="ARBA00008061"/>
    </source>
</evidence>
<keyword evidence="12" id="KW-0326">Glycosidase</keyword>
<dbReference type="Pfam" id="PF00128">
    <property type="entry name" value="Alpha-amylase"/>
    <property type="match status" value="1"/>
</dbReference>
<dbReference type="FunFam" id="3.20.20.80:FF:000120">
    <property type="entry name" value="Alpha-amylase A"/>
    <property type="match status" value="1"/>
</dbReference>
<proteinExistence type="inferred from homology"/>
<feature type="binding site" evidence="15">
    <location>
        <position position="230"/>
    </location>
    <ligand>
        <name>Ca(2+)</name>
        <dbReference type="ChEBI" id="CHEBI:29108"/>
        <label>1</label>
    </ligand>
</feature>
<keyword evidence="11" id="KW-0119">Carbohydrate metabolism</keyword>
<evidence type="ECO:0000313" key="22">
    <source>
        <dbReference type="Proteomes" id="UP000724874"/>
    </source>
</evidence>
<dbReference type="GO" id="GO:0016052">
    <property type="term" value="P:carbohydrate catabolic process"/>
    <property type="evidence" value="ECO:0007669"/>
    <property type="project" value="InterPro"/>
</dbReference>
<evidence type="ECO:0000256" key="11">
    <source>
        <dbReference type="ARBA" id="ARBA00023277"/>
    </source>
</evidence>
<dbReference type="SUPFAM" id="SSF51445">
    <property type="entry name" value="(Trans)glycosidases"/>
    <property type="match status" value="1"/>
</dbReference>
<evidence type="ECO:0000256" key="8">
    <source>
        <dbReference type="ARBA" id="ARBA00022837"/>
    </source>
</evidence>
<feature type="site" description="Transition state stabilizer" evidence="14">
    <location>
        <position position="321"/>
    </location>
</feature>
<evidence type="ECO:0000256" key="16">
    <source>
        <dbReference type="PIRSR" id="PIRSR001024-4"/>
    </source>
</evidence>
<feature type="binding site" evidence="15">
    <location>
        <position position="250"/>
    </location>
    <ligand>
        <name>Ca(2+)</name>
        <dbReference type="ChEBI" id="CHEBI:29108"/>
        <label>2</label>
    </ligand>
</feature>
<feature type="chain" id="PRO_5040231754" description="alpha-amylase" evidence="19">
    <location>
        <begin position="24"/>
        <end position="539"/>
    </location>
</feature>
<dbReference type="SUPFAM" id="SSF51011">
    <property type="entry name" value="Glycosyl hydrolase domain"/>
    <property type="match status" value="1"/>
</dbReference>
<comment type="cofactor">
    <cofactor evidence="2">
        <name>Ca(2+)</name>
        <dbReference type="ChEBI" id="CHEBI:29108"/>
    </cofactor>
</comment>
<dbReference type="GO" id="GO:0005509">
    <property type="term" value="F:calcium ion binding"/>
    <property type="evidence" value="ECO:0007669"/>
    <property type="project" value="InterPro"/>
</dbReference>
<dbReference type="InterPro" id="IPR006047">
    <property type="entry name" value="GH13_cat_dom"/>
</dbReference>
<evidence type="ECO:0000256" key="13">
    <source>
        <dbReference type="PIRSR" id="PIRSR001024-1"/>
    </source>
</evidence>
<keyword evidence="18" id="KW-0472">Membrane</keyword>
<feature type="binding site" evidence="15">
    <location>
        <position position="145"/>
    </location>
    <ligand>
        <name>Ca(2+)</name>
        <dbReference type="ChEBI" id="CHEBI:29108"/>
        <label>1</label>
    </ligand>
</feature>
<name>A0A9P5TFW6_GYMJU</name>
<dbReference type="EMBL" id="JADNYJ010000188">
    <property type="protein sequence ID" value="KAF8876045.1"/>
    <property type="molecule type" value="Genomic_DNA"/>
</dbReference>
<dbReference type="Proteomes" id="UP000724874">
    <property type="component" value="Unassembled WGS sequence"/>
</dbReference>
<protein>
    <recommendedName>
        <fullName evidence="4">alpha-amylase</fullName>
        <ecNumber evidence="4">3.2.1.1</ecNumber>
    </recommendedName>
</protein>
<feature type="domain" description="Glycosyl hydrolase family 13 catalytic" evidence="20">
    <location>
        <begin position="36"/>
        <end position="392"/>
    </location>
</feature>
<organism evidence="21 22">
    <name type="scientific">Gymnopilus junonius</name>
    <name type="common">Spectacular rustgill mushroom</name>
    <name type="synonym">Gymnopilus spectabilis subsp. junonius</name>
    <dbReference type="NCBI Taxonomy" id="109634"/>
    <lineage>
        <taxon>Eukaryota</taxon>
        <taxon>Fungi</taxon>
        <taxon>Dikarya</taxon>
        <taxon>Basidiomycota</taxon>
        <taxon>Agaricomycotina</taxon>
        <taxon>Agaricomycetes</taxon>
        <taxon>Agaricomycetidae</taxon>
        <taxon>Agaricales</taxon>
        <taxon>Agaricineae</taxon>
        <taxon>Hymenogastraceae</taxon>
        <taxon>Gymnopilus</taxon>
    </lineage>
</organism>
<keyword evidence="18" id="KW-1133">Transmembrane helix</keyword>
<keyword evidence="8 15" id="KW-0106">Calcium</keyword>
<feature type="signal peptide" evidence="19">
    <location>
        <begin position="1"/>
        <end position="23"/>
    </location>
</feature>
<evidence type="ECO:0000259" key="20">
    <source>
        <dbReference type="SMART" id="SM00642"/>
    </source>
</evidence>
<dbReference type="GO" id="GO:0004556">
    <property type="term" value="F:alpha-amylase activity"/>
    <property type="evidence" value="ECO:0007669"/>
    <property type="project" value="UniProtKB-EC"/>
</dbReference>
<dbReference type="CDD" id="cd11319">
    <property type="entry name" value="AmyAc_euk_AmyA"/>
    <property type="match status" value="1"/>
</dbReference>
<dbReference type="Pfam" id="PF09260">
    <property type="entry name" value="A_amylase_dom_C"/>
    <property type="match status" value="1"/>
</dbReference>
<keyword evidence="9 16" id="KW-1015">Disulfide bond</keyword>
<evidence type="ECO:0000256" key="2">
    <source>
        <dbReference type="ARBA" id="ARBA00001913"/>
    </source>
</evidence>
<dbReference type="InterPro" id="IPR013777">
    <property type="entry name" value="A-amylase-like"/>
</dbReference>
<feature type="active site" description="Proton donor" evidence="13">
    <location>
        <position position="250"/>
    </location>
</feature>
<evidence type="ECO:0000256" key="14">
    <source>
        <dbReference type="PIRSR" id="PIRSR001024-2"/>
    </source>
</evidence>
<evidence type="ECO:0000256" key="10">
    <source>
        <dbReference type="ARBA" id="ARBA00023180"/>
    </source>
</evidence>
<dbReference type="PIRSF" id="PIRSF001024">
    <property type="entry name" value="Alph-amyl_fung"/>
    <property type="match status" value="1"/>
</dbReference>
<feature type="disulfide bond" evidence="16">
    <location>
        <begin position="458"/>
        <end position="494"/>
    </location>
</feature>
<feature type="binding site" evidence="17">
    <location>
        <position position="58"/>
    </location>
    <ligand>
        <name>substrate</name>
    </ligand>
</feature>
<feature type="binding site" evidence="15">
    <location>
        <position position="226"/>
    </location>
    <ligand>
        <name>Ca(2+)</name>
        <dbReference type="ChEBI" id="CHEBI:29108"/>
        <label>2</label>
    </ligand>
</feature>
<evidence type="ECO:0000256" key="18">
    <source>
        <dbReference type="SAM" id="Phobius"/>
    </source>
</evidence>
<evidence type="ECO:0000256" key="4">
    <source>
        <dbReference type="ARBA" id="ARBA00012595"/>
    </source>
</evidence>
<evidence type="ECO:0000256" key="7">
    <source>
        <dbReference type="ARBA" id="ARBA00022801"/>
    </source>
</evidence>
<feature type="transmembrane region" description="Helical" evidence="18">
    <location>
        <begin position="517"/>
        <end position="538"/>
    </location>
</feature>
<keyword evidence="6 19" id="KW-0732">Signal</keyword>
<reference evidence="21" key="1">
    <citation type="submission" date="2020-11" db="EMBL/GenBank/DDBJ databases">
        <authorList>
            <consortium name="DOE Joint Genome Institute"/>
            <person name="Ahrendt S."/>
            <person name="Riley R."/>
            <person name="Andreopoulos W."/>
            <person name="LaButti K."/>
            <person name="Pangilinan J."/>
            <person name="Ruiz-duenas F.J."/>
            <person name="Barrasa J.M."/>
            <person name="Sanchez-Garcia M."/>
            <person name="Camarero S."/>
            <person name="Miyauchi S."/>
            <person name="Serrano A."/>
            <person name="Linde D."/>
            <person name="Babiker R."/>
            <person name="Drula E."/>
            <person name="Ayuso-Fernandez I."/>
            <person name="Pacheco R."/>
            <person name="Padilla G."/>
            <person name="Ferreira P."/>
            <person name="Barriuso J."/>
            <person name="Kellner H."/>
            <person name="Castanera R."/>
            <person name="Alfaro M."/>
            <person name="Ramirez L."/>
            <person name="Pisabarro A.G."/>
            <person name="Kuo A."/>
            <person name="Tritt A."/>
            <person name="Lipzen A."/>
            <person name="He G."/>
            <person name="Yan M."/>
            <person name="Ng V."/>
            <person name="Cullen D."/>
            <person name="Martin F."/>
            <person name="Rosso M.-N."/>
            <person name="Henrissat B."/>
            <person name="Hibbett D."/>
            <person name="Martinez A.T."/>
            <person name="Grigoriev I.V."/>
        </authorList>
    </citation>
    <scope>NUCLEOTIDE SEQUENCE</scope>
    <source>
        <strain evidence="21">AH 44721</strain>
    </source>
</reference>
<dbReference type="OrthoDB" id="204980at2759"/>
<dbReference type="InterPro" id="IPR017853">
    <property type="entry name" value="GH"/>
</dbReference>
<keyword evidence="5 15" id="KW-0479">Metal-binding</keyword>
<feature type="binding site" evidence="17">
    <location>
        <position position="107"/>
    </location>
    <ligand>
        <name>substrate</name>
    </ligand>
</feature>
<accession>A0A9P5TFW6</accession>
<evidence type="ECO:0000256" key="5">
    <source>
        <dbReference type="ARBA" id="ARBA00022723"/>
    </source>
</evidence>